<dbReference type="Pfam" id="PF11687">
    <property type="entry name" value="DUF3284"/>
    <property type="match status" value="1"/>
</dbReference>
<evidence type="ECO:0000313" key="2">
    <source>
        <dbReference type="EMBL" id="EEA91025.1"/>
    </source>
</evidence>
<organism evidence="2 3">
    <name type="scientific">Collinsella stercoris DSM 13279</name>
    <dbReference type="NCBI Taxonomy" id="445975"/>
    <lineage>
        <taxon>Bacteria</taxon>
        <taxon>Bacillati</taxon>
        <taxon>Actinomycetota</taxon>
        <taxon>Coriobacteriia</taxon>
        <taxon>Coriobacteriales</taxon>
        <taxon>Coriobacteriaceae</taxon>
        <taxon>Collinsella</taxon>
    </lineage>
</organism>
<proteinExistence type="predicted"/>
<dbReference type="OrthoDB" id="7838135at2"/>
<dbReference type="Gene3D" id="3.30.530.20">
    <property type="match status" value="1"/>
</dbReference>
<comment type="caution">
    <text evidence="2">The sequence shown here is derived from an EMBL/GenBank/DDBJ whole genome shotgun (WGS) entry which is preliminary data.</text>
</comment>
<reference evidence="2 3" key="1">
    <citation type="submission" date="2008-10" db="EMBL/GenBank/DDBJ databases">
        <title>Draft genome sequence of Collinsella stercoris (DSM 13279).</title>
        <authorList>
            <person name="Sudarsanam P."/>
            <person name="Ley R."/>
            <person name="Guruge J."/>
            <person name="Turnbaugh P.J."/>
            <person name="Mahowald M."/>
            <person name="Liep D."/>
            <person name="Gordon J."/>
        </authorList>
    </citation>
    <scope>NUCLEOTIDE SEQUENCE [LARGE SCALE GENOMIC DNA]</scope>
    <source>
        <strain evidence="2 3">DSM 13279</strain>
    </source>
</reference>
<evidence type="ECO:0000256" key="1">
    <source>
        <dbReference type="SAM" id="MobiDB-lite"/>
    </source>
</evidence>
<protein>
    <recommendedName>
        <fullName evidence="4">DUF3284 domain-containing protein</fullName>
    </recommendedName>
</protein>
<dbReference type="HOGENOM" id="CLU_135501_0_0_11"/>
<dbReference type="SUPFAM" id="SSF55961">
    <property type="entry name" value="Bet v1-like"/>
    <property type="match status" value="1"/>
</dbReference>
<dbReference type="eggNOG" id="ENOG5032U4R">
    <property type="taxonomic scope" value="Bacteria"/>
</dbReference>
<sequence>MKVQVKMGIGADELFESIVTSVRYDAEQARGKKVPAKKIKAGFTYQKTLAAKVGGAQHVTTKITEFEPPRLYAASITSSRGVNTVRYEISPLEGGEGISVVYEEGYAGDKALNDLNGKLMGALYSPFAKRKIKNRLRDMETYIKQHGASSLDDEAEAGLAEESEDAAADAAESEE</sequence>
<dbReference type="AlphaFoldDB" id="B6G9L8"/>
<reference evidence="2 3" key="2">
    <citation type="submission" date="2008-10" db="EMBL/GenBank/DDBJ databases">
        <authorList>
            <person name="Fulton L."/>
            <person name="Clifton S."/>
            <person name="Fulton B."/>
            <person name="Xu J."/>
            <person name="Minx P."/>
            <person name="Pepin K.H."/>
            <person name="Johnson M."/>
            <person name="Thiruvilangam P."/>
            <person name="Bhonagiri V."/>
            <person name="Nash W.E."/>
            <person name="Mardis E.R."/>
            <person name="Wilson R.K."/>
        </authorList>
    </citation>
    <scope>NUCLEOTIDE SEQUENCE [LARGE SCALE GENOMIC DNA]</scope>
    <source>
        <strain evidence="2 3">DSM 13279</strain>
    </source>
</reference>
<keyword evidence="3" id="KW-1185">Reference proteome</keyword>
<accession>B6G9L8</accession>
<dbReference type="GeneID" id="98003033"/>
<feature type="compositionally biased region" description="Acidic residues" evidence="1">
    <location>
        <begin position="151"/>
        <end position="175"/>
    </location>
</feature>
<dbReference type="InterPro" id="IPR021701">
    <property type="entry name" value="DUF3284"/>
</dbReference>
<dbReference type="STRING" id="445975.COLSTE_00759"/>
<evidence type="ECO:0008006" key="4">
    <source>
        <dbReference type="Google" id="ProtNLM"/>
    </source>
</evidence>
<dbReference type="EMBL" id="ABXJ01000043">
    <property type="protein sequence ID" value="EEA91025.1"/>
    <property type="molecule type" value="Genomic_DNA"/>
</dbReference>
<name>B6G9L8_9ACTN</name>
<gene>
    <name evidence="2" type="ORF">COLSTE_00759</name>
</gene>
<evidence type="ECO:0000313" key="3">
    <source>
        <dbReference type="Proteomes" id="UP000003560"/>
    </source>
</evidence>
<dbReference type="RefSeq" id="WP_006720421.1">
    <property type="nucleotide sequence ID" value="NZ_CP085935.1"/>
</dbReference>
<dbReference type="InterPro" id="IPR023393">
    <property type="entry name" value="START-like_dom_sf"/>
</dbReference>
<dbReference type="Proteomes" id="UP000003560">
    <property type="component" value="Unassembled WGS sequence"/>
</dbReference>
<feature type="region of interest" description="Disordered" evidence="1">
    <location>
        <begin position="145"/>
        <end position="175"/>
    </location>
</feature>